<name>A0A3B1A9L3_9ZZZZ</name>
<feature type="region of interest" description="Disordered" evidence="1">
    <location>
        <begin position="142"/>
        <end position="191"/>
    </location>
</feature>
<evidence type="ECO:0000313" key="2">
    <source>
        <dbReference type="EMBL" id="VAW98280.1"/>
    </source>
</evidence>
<gene>
    <name evidence="2" type="ORF">MNBD_GAMMA22-2445</name>
</gene>
<organism evidence="2">
    <name type="scientific">hydrothermal vent metagenome</name>
    <dbReference type="NCBI Taxonomy" id="652676"/>
    <lineage>
        <taxon>unclassified sequences</taxon>
        <taxon>metagenomes</taxon>
        <taxon>ecological metagenomes</taxon>
    </lineage>
</organism>
<dbReference type="EMBL" id="UOFS01000037">
    <property type="protein sequence ID" value="VAW98280.1"/>
    <property type="molecule type" value="Genomic_DNA"/>
</dbReference>
<feature type="compositionally biased region" description="Basic and acidic residues" evidence="1">
    <location>
        <begin position="159"/>
        <end position="177"/>
    </location>
</feature>
<evidence type="ECO:0008006" key="3">
    <source>
        <dbReference type="Google" id="ProtNLM"/>
    </source>
</evidence>
<sequence length="290" mass="31212">MIKNINKLIVANLIGLSLISSAYAEFKAPTATMAASSQSAGKLITGVVKETMNAGGYTYLLLNAEGETKWVAGPKTQVKVGDKISISQPMAMENFTSKVLARQFKVIYFTGQIIVGDGKNMKPSTLPHQSIPKTGMPQMTMPNTGMPELAKSKVSSPQVKKDPHIDKVAADSSKPNDHVSTSTKKSEPLKGIKKAKNGKTINDVLKQKKDLAGKSVKIRGKVIKFTAEVMNKNWIHIKDSSTGGDLTITTSAKAKIGDTIVVDGKIAVNKDFGFGYIYDVILEDAKITIE</sequence>
<dbReference type="AlphaFoldDB" id="A0A3B1A9L3"/>
<accession>A0A3B1A9L3</accession>
<reference evidence="2" key="1">
    <citation type="submission" date="2018-06" db="EMBL/GenBank/DDBJ databases">
        <authorList>
            <person name="Zhirakovskaya E."/>
        </authorList>
    </citation>
    <scope>NUCLEOTIDE SEQUENCE</scope>
</reference>
<protein>
    <recommendedName>
        <fullName evidence="3">NrfJ</fullName>
    </recommendedName>
</protein>
<evidence type="ECO:0000256" key="1">
    <source>
        <dbReference type="SAM" id="MobiDB-lite"/>
    </source>
</evidence>
<proteinExistence type="predicted"/>